<evidence type="ECO:0000256" key="10">
    <source>
        <dbReference type="PIRNR" id="PIRNR026671"/>
    </source>
</evidence>
<proteinExistence type="inferred from homology"/>
<keyword evidence="7 9" id="KW-0482">Metalloprotease</keyword>
<evidence type="ECO:0000256" key="7">
    <source>
        <dbReference type="ARBA" id="ARBA00023049"/>
    </source>
</evidence>
<dbReference type="InterPro" id="IPR009045">
    <property type="entry name" value="Zn_M74/Hedgehog-like"/>
</dbReference>
<dbReference type="PIRSF" id="PIRSF026671">
    <property type="entry name" value="AA_dipeptidase"/>
    <property type="match status" value="1"/>
</dbReference>
<dbReference type="Proteomes" id="UP001183410">
    <property type="component" value="Unassembled WGS sequence"/>
</dbReference>
<keyword evidence="4 9" id="KW-0378">Hydrolase</keyword>
<comment type="caution">
    <text evidence="12">The sequence shown here is derived from an EMBL/GenBank/DDBJ whole genome shotgun (WGS) entry which is preliminary data.</text>
</comment>
<evidence type="ECO:0000256" key="4">
    <source>
        <dbReference type="ARBA" id="ARBA00022801"/>
    </source>
</evidence>
<keyword evidence="2 9" id="KW-0645">Protease</keyword>
<evidence type="ECO:0000256" key="2">
    <source>
        <dbReference type="ARBA" id="ARBA00022670"/>
    </source>
</evidence>
<comment type="function">
    <text evidence="9 10">Catalyzes hydrolysis of the D-alanyl-D-alanine dipeptide.</text>
</comment>
<evidence type="ECO:0000256" key="8">
    <source>
        <dbReference type="ARBA" id="ARBA00023316"/>
    </source>
</evidence>
<evidence type="ECO:0000256" key="9">
    <source>
        <dbReference type="HAMAP-Rule" id="MF_01924"/>
    </source>
</evidence>
<keyword evidence="3 9" id="KW-0479">Metal-binding</keyword>
<evidence type="ECO:0000313" key="12">
    <source>
        <dbReference type="EMBL" id="MDT0265728.1"/>
    </source>
</evidence>
<accession>A0ABU2JL69</accession>
<dbReference type="SUPFAM" id="SSF55166">
    <property type="entry name" value="Hedgehog/DD-peptidase"/>
    <property type="match status" value="1"/>
</dbReference>
<dbReference type="InterPro" id="IPR000755">
    <property type="entry name" value="A_A_dipeptidase"/>
</dbReference>
<dbReference type="EMBL" id="JAVREO010000003">
    <property type="protein sequence ID" value="MDT0265728.1"/>
    <property type="molecule type" value="Genomic_DNA"/>
</dbReference>
<feature type="active site" description="Proton donor/acceptor" evidence="9">
    <location>
        <position position="218"/>
    </location>
</feature>
<comment type="cofactor">
    <cofactor evidence="9">
        <name>Zn(2+)</name>
        <dbReference type="ChEBI" id="CHEBI:29105"/>
    </cofactor>
    <text evidence="9">Binds 1 zinc ion per subunit.</text>
</comment>
<evidence type="ECO:0000256" key="3">
    <source>
        <dbReference type="ARBA" id="ARBA00022723"/>
    </source>
</evidence>
<dbReference type="EC" id="3.4.13.22" evidence="9 10"/>
<protein>
    <recommendedName>
        <fullName evidence="9 10">D-alanyl-D-alanine dipeptidase</fullName>
        <shortName evidence="9 10">D-Ala-D-Ala dipeptidase</shortName>
        <ecNumber evidence="9 10">3.4.13.22</ecNumber>
    </recommendedName>
</protein>
<dbReference type="RefSeq" id="WP_311665378.1">
    <property type="nucleotide sequence ID" value="NZ_JAVREO010000003.1"/>
</dbReference>
<comment type="similarity">
    <text evidence="9 10">Belongs to the peptidase M15D family.</text>
</comment>
<dbReference type="PANTHER" id="PTHR43126">
    <property type="entry name" value="D-ALANYL-D-ALANINE DIPEPTIDASE"/>
    <property type="match status" value="1"/>
</dbReference>
<evidence type="ECO:0000256" key="6">
    <source>
        <dbReference type="ARBA" id="ARBA00022997"/>
    </source>
</evidence>
<organism evidence="12 13">
    <name type="scientific">Streptomyces chisholmiae</name>
    <dbReference type="NCBI Taxonomy" id="3075540"/>
    <lineage>
        <taxon>Bacteria</taxon>
        <taxon>Bacillati</taxon>
        <taxon>Actinomycetota</taxon>
        <taxon>Actinomycetes</taxon>
        <taxon>Kitasatosporales</taxon>
        <taxon>Streptomycetaceae</taxon>
        <taxon>Streptomyces</taxon>
    </lineage>
</organism>
<feature type="binding site" evidence="9">
    <location>
        <position position="221"/>
    </location>
    <ligand>
        <name>Zn(2+)</name>
        <dbReference type="ChEBI" id="CHEBI:29105"/>
        <note>catalytic</note>
    </ligand>
</feature>
<keyword evidence="13" id="KW-1185">Reference proteome</keyword>
<feature type="signal peptide" evidence="11">
    <location>
        <begin position="1"/>
        <end position="24"/>
    </location>
</feature>
<evidence type="ECO:0000256" key="1">
    <source>
        <dbReference type="ARBA" id="ARBA00001362"/>
    </source>
</evidence>
<evidence type="ECO:0000256" key="5">
    <source>
        <dbReference type="ARBA" id="ARBA00022833"/>
    </source>
</evidence>
<feature type="chain" id="PRO_5046274454" description="D-alanyl-D-alanine dipeptidase" evidence="11">
    <location>
        <begin position="25"/>
        <end position="247"/>
    </location>
</feature>
<dbReference type="CDD" id="cd14817">
    <property type="entry name" value="D-Ala-D-Ala_dipeptidase_VanX"/>
    <property type="match status" value="1"/>
</dbReference>
<feature type="site" description="Transition state stabilizer" evidence="9">
    <location>
        <position position="109"/>
    </location>
</feature>
<keyword evidence="8 10" id="KW-0961">Cell wall biogenesis/degradation</keyword>
<evidence type="ECO:0000256" key="11">
    <source>
        <dbReference type="SAM" id="SignalP"/>
    </source>
</evidence>
<feature type="binding site" evidence="9">
    <location>
        <position position="154"/>
    </location>
    <ligand>
        <name>Zn(2+)</name>
        <dbReference type="ChEBI" id="CHEBI:29105"/>
        <note>catalytic</note>
    </ligand>
</feature>
<sequence length="247" mass="27191">MRSPRVLATLPPAVLATVLLGALAGSVAPARTSAETGRAPEEFVALRTVAPEIQQDIRYAGGHNFVGEPIDGYREGECLLVEAAARALARAQRALARDDLGLRVFDCYRPQRAVDHFLDWAADPDATEGEAEFYPRVPKDQLFDEGYLAERSGHSRGGTVDLTLVDADGHAVDMGTGFDFFDPASHPDSTEPDPAQRRARERLRAALTEQGFTPIDTEWWHFGFADEPFPDEHFDFPVDRSVLRDGD</sequence>
<keyword evidence="6 9" id="KW-0224">Dipeptidase</keyword>
<comment type="catalytic activity">
    <reaction evidence="1 9 10">
        <text>D-alanyl-D-alanine + H2O = 2 D-alanine</text>
        <dbReference type="Rhea" id="RHEA:20661"/>
        <dbReference type="ChEBI" id="CHEBI:15377"/>
        <dbReference type="ChEBI" id="CHEBI:57416"/>
        <dbReference type="ChEBI" id="CHEBI:57822"/>
        <dbReference type="EC" id="3.4.13.22"/>
    </reaction>
</comment>
<gene>
    <name evidence="12" type="ORF">RM844_05420</name>
</gene>
<dbReference type="Gene3D" id="3.30.1380.10">
    <property type="match status" value="1"/>
</dbReference>
<name>A0ABU2JL69_9ACTN</name>
<keyword evidence="11" id="KW-0732">Signal</keyword>
<dbReference type="Pfam" id="PF01427">
    <property type="entry name" value="Peptidase_M15"/>
    <property type="match status" value="1"/>
</dbReference>
<evidence type="ECO:0000313" key="13">
    <source>
        <dbReference type="Proteomes" id="UP001183410"/>
    </source>
</evidence>
<reference evidence="13" key="1">
    <citation type="submission" date="2023-07" db="EMBL/GenBank/DDBJ databases">
        <title>30 novel species of actinomycetes from the DSMZ collection.</title>
        <authorList>
            <person name="Nouioui I."/>
        </authorList>
    </citation>
    <scope>NUCLEOTIDE SEQUENCE [LARGE SCALE GENOMIC DNA]</scope>
    <source>
        <strain evidence="13">DSM 44915</strain>
    </source>
</reference>
<dbReference type="PANTHER" id="PTHR43126:SF1">
    <property type="entry name" value="D-ALANYL-D-ALANINE DIPEPTIDASE"/>
    <property type="match status" value="1"/>
</dbReference>
<dbReference type="HAMAP" id="MF_01924">
    <property type="entry name" value="A_A_dipeptidase"/>
    <property type="match status" value="1"/>
</dbReference>
<keyword evidence="5 9" id="KW-0862">Zinc</keyword>
<feature type="binding site" evidence="9">
    <location>
        <position position="161"/>
    </location>
    <ligand>
        <name>Zn(2+)</name>
        <dbReference type="ChEBI" id="CHEBI:29105"/>
        <note>catalytic</note>
    </ligand>
</feature>